<reference evidence="9 10" key="1">
    <citation type="submission" date="2019-08" db="EMBL/GenBank/DDBJ databases">
        <title>Microbe sample from Colwellia echini.</title>
        <authorList>
            <person name="Christiansen L."/>
            <person name="Pathiraja D."/>
            <person name="Schultz-Johansen M."/>
            <person name="Choi I.-G."/>
            <person name="Stougaard P."/>
        </authorList>
    </citation>
    <scope>NUCLEOTIDE SEQUENCE [LARGE SCALE GENOMIC DNA]</scope>
    <source>
        <strain evidence="9 10">A3</strain>
    </source>
</reference>
<keyword evidence="3" id="KW-0998">Cell outer membrane</keyword>
<dbReference type="Proteomes" id="UP000815846">
    <property type="component" value="Unassembled WGS sequence"/>
</dbReference>
<dbReference type="Gene3D" id="2.170.130.10">
    <property type="entry name" value="TonB-dependent receptor, plug domain"/>
    <property type="match status" value="1"/>
</dbReference>
<dbReference type="InterPro" id="IPR037066">
    <property type="entry name" value="Plug_dom_sf"/>
</dbReference>
<dbReference type="SUPFAM" id="SSF56935">
    <property type="entry name" value="Porins"/>
    <property type="match status" value="1"/>
</dbReference>
<dbReference type="InterPro" id="IPR012910">
    <property type="entry name" value="Plug_dom"/>
</dbReference>
<feature type="domain" description="TonB-dependent receptor plug" evidence="8">
    <location>
        <begin position="61"/>
        <end position="170"/>
    </location>
</feature>
<dbReference type="PANTHER" id="PTHR40980:SF3">
    <property type="entry name" value="TONB-DEPENDENT RECEPTOR-LIKE BETA-BARREL DOMAIN-CONTAINING PROTEIN"/>
    <property type="match status" value="1"/>
</dbReference>
<dbReference type="Gene3D" id="2.40.170.20">
    <property type="entry name" value="TonB-dependent receptor, beta-barrel domain"/>
    <property type="match status" value="1"/>
</dbReference>
<evidence type="ECO:0000313" key="9">
    <source>
        <dbReference type="EMBL" id="TYK67470.1"/>
    </source>
</evidence>
<dbReference type="Pfam" id="PF00593">
    <property type="entry name" value="TonB_dep_Rec_b-barrel"/>
    <property type="match status" value="1"/>
</dbReference>
<comment type="subcellular location">
    <subcellularLocation>
        <location evidence="1 4">Cell outer membrane</location>
    </subcellularLocation>
</comment>
<evidence type="ECO:0000259" key="7">
    <source>
        <dbReference type="Pfam" id="PF00593"/>
    </source>
</evidence>
<evidence type="ECO:0000256" key="6">
    <source>
        <dbReference type="SAM" id="SignalP"/>
    </source>
</evidence>
<dbReference type="InterPro" id="IPR010104">
    <property type="entry name" value="TonB_rcpt_bac"/>
</dbReference>
<sequence>MNTTKFRRTALSTAILLASAGSITQLHAAESSTEKSMIKDVEVIQVTGMLGSLSKSAQMKRTGTGVVDAISAEDIGKFPDANLAESLQRITGVSIDRTNNEGNGVTVRGFGPDFNLVTLNGRQMPNSSALQSEGIDRSFNFNEISSDAVSAVEVFKTGRADLDSGGIGAVIDIQTAKPFDYDGFKATASVKAVVDTTVDNVTPEFSGMISNTFLDDTFGILVAASYAELNSESKRIGTQSGWNTNFPAQVAGNIDKSNINTALNPDKTTWGVNTVDSDYSHNERTRTNAQVALQWAPTDTIVASVEYFLSRLERSNSMTRSSFWFDNIETGTADANGTIINPARENDELNFWAWEYNFETKNDSLGLNIEWMATDSLTFTLDAHDSTSHSNPGAQPAESIANMKNPGQLVDISADFTSDMPMVGYDASALPGGDPYARENIVGDIYQRRGYEIENNIQQVALGGTWQSNGDAALEAIHFGVQNTVYTVDTTLREEANWNVSGMDLSELDMTLVPGEIGFQQHIDYSAVQFFDLLDNQNLLNDPTLKTNGMEEDTIAVYLAVDFITEIYDMTFIANLGVRYEDTDVTSYSVVPPVVGFNWITDLEMSEYVLPDTPNVSSNLSGDYTSTLPSVNLSLQVTNDLITRFSYSKTLSRSTIDAMFPATSLNDHFSTGPFRASQGNPGLLPYLADNFDFSLEYYYAEGSYASIGYFSKDVDNYIGTGEEDRVINGVNGPLTNPSINPRGICPSGSNSDPDPDCLSQPQDPAIIWTVTTPINQDSTTVDGWELNIQNIFGDTGFGAIANYTIVNTADEYDPYSLDNQFAITGLSDTANLVGFYENESFEIRVAYNWRDDFLLLAGSSPVFTEAYSQIDISASYDINDSVSIFIDGLNITEEDTRRHSRFSNQIVDFEQYGARYNVGVRAVF</sequence>
<keyword evidence="2 4" id="KW-0472">Membrane</keyword>
<feature type="signal peptide" evidence="6">
    <location>
        <begin position="1"/>
        <end position="28"/>
    </location>
</feature>
<keyword evidence="9" id="KW-0675">Receptor</keyword>
<evidence type="ECO:0000256" key="3">
    <source>
        <dbReference type="ARBA" id="ARBA00023237"/>
    </source>
</evidence>
<gene>
    <name evidence="9" type="ORF">CWS31_001460</name>
</gene>
<feature type="region of interest" description="Disordered" evidence="5">
    <location>
        <begin position="738"/>
        <end position="758"/>
    </location>
</feature>
<keyword evidence="6" id="KW-0732">Signal</keyword>
<organism evidence="9 10">
    <name type="scientific">Colwellia echini</name>
    <dbReference type="NCBI Taxonomy" id="1982103"/>
    <lineage>
        <taxon>Bacteria</taxon>
        <taxon>Pseudomonadati</taxon>
        <taxon>Pseudomonadota</taxon>
        <taxon>Gammaproteobacteria</taxon>
        <taxon>Alteromonadales</taxon>
        <taxon>Colwelliaceae</taxon>
        <taxon>Colwellia</taxon>
    </lineage>
</organism>
<name>A0ABY3N1V1_9GAMM</name>
<dbReference type="PANTHER" id="PTHR40980">
    <property type="entry name" value="PLUG DOMAIN-CONTAINING PROTEIN"/>
    <property type="match status" value="1"/>
</dbReference>
<comment type="caution">
    <text evidence="9">The sequence shown here is derived from an EMBL/GenBank/DDBJ whole genome shotgun (WGS) entry which is preliminary data.</text>
</comment>
<evidence type="ECO:0000256" key="4">
    <source>
        <dbReference type="RuleBase" id="RU003357"/>
    </source>
</evidence>
<accession>A0ABY3N1V1</accession>
<dbReference type="Pfam" id="PF07715">
    <property type="entry name" value="Plug"/>
    <property type="match status" value="1"/>
</dbReference>
<dbReference type="InterPro" id="IPR000531">
    <property type="entry name" value="Beta-barrel_TonB"/>
</dbReference>
<dbReference type="NCBIfam" id="TIGR01782">
    <property type="entry name" value="TonB-Xanth-Caul"/>
    <property type="match status" value="1"/>
</dbReference>
<proteinExistence type="inferred from homology"/>
<comment type="similarity">
    <text evidence="4">Belongs to the TonB-dependent receptor family.</text>
</comment>
<feature type="domain" description="TonB-dependent receptor-like beta-barrel" evidence="7">
    <location>
        <begin position="443"/>
        <end position="890"/>
    </location>
</feature>
<dbReference type="InterPro" id="IPR036942">
    <property type="entry name" value="Beta-barrel_TonB_sf"/>
</dbReference>
<evidence type="ECO:0000256" key="1">
    <source>
        <dbReference type="ARBA" id="ARBA00004442"/>
    </source>
</evidence>
<protein>
    <submittedName>
        <fullName evidence="9">TonB-dependent receptor</fullName>
    </submittedName>
</protein>
<evidence type="ECO:0000256" key="2">
    <source>
        <dbReference type="ARBA" id="ARBA00023136"/>
    </source>
</evidence>
<keyword evidence="10" id="KW-1185">Reference proteome</keyword>
<keyword evidence="4" id="KW-0798">TonB box</keyword>
<dbReference type="EMBL" id="PJAI02000001">
    <property type="protein sequence ID" value="TYK67470.1"/>
    <property type="molecule type" value="Genomic_DNA"/>
</dbReference>
<evidence type="ECO:0000259" key="8">
    <source>
        <dbReference type="Pfam" id="PF07715"/>
    </source>
</evidence>
<evidence type="ECO:0000313" key="10">
    <source>
        <dbReference type="Proteomes" id="UP000815846"/>
    </source>
</evidence>
<evidence type="ECO:0000256" key="5">
    <source>
        <dbReference type="SAM" id="MobiDB-lite"/>
    </source>
</evidence>
<feature type="chain" id="PRO_5046328662" evidence="6">
    <location>
        <begin position="29"/>
        <end position="924"/>
    </location>
</feature>